<dbReference type="EMBL" id="AZEC01000017">
    <property type="protein sequence ID" value="KRL09641.1"/>
    <property type="molecule type" value="Genomic_DNA"/>
</dbReference>
<evidence type="ECO:0000313" key="1">
    <source>
        <dbReference type="EMBL" id="KRL09641.1"/>
    </source>
</evidence>
<dbReference type="Proteomes" id="UP000051330">
    <property type="component" value="Unassembled WGS sequence"/>
</dbReference>
<proteinExistence type="predicted"/>
<organism evidence="1 2">
    <name type="scientific">Schleiferilactobacillus perolens DSM 12744</name>
    <dbReference type="NCBI Taxonomy" id="1423792"/>
    <lineage>
        <taxon>Bacteria</taxon>
        <taxon>Bacillati</taxon>
        <taxon>Bacillota</taxon>
        <taxon>Bacilli</taxon>
        <taxon>Lactobacillales</taxon>
        <taxon>Lactobacillaceae</taxon>
        <taxon>Schleiferilactobacillus</taxon>
    </lineage>
</organism>
<evidence type="ECO:0000313" key="2">
    <source>
        <dbReference type="Proteomes" id="UP000051330"/>
    </source>
</evidence>
<reference evidence="1 2" key="1">
    <citation type="journal article" date="2015" name="Genome Announc.">
        <title>Expanding the biotechnology potential of lactobacilli through comparative genomics of 213 strains and associated genera.</title>
        <authorList>
            <person name="Sun Z."/>
            <person name="Harris H.M."/>
            <person name="McCann A."/>
            <person name="Guo C."/>
            <person name="Argimon S."/>
            <person name="Zhang W."/>
            <person name="Yang X."/>
            <person name="Jeffery I.B."/>
            <person name="Cooney J.C."/>
            <person name="Kagawa T.F."/>
            <person name="Liu W."/>
            <person name="Song Y."/>
            <person name="Salvetti E."/>
            <person name="Wrobel A."/>
            <person name="Rasinkangas P."/>
            <person name="Parkhill J."/>
            <person name="Rea M.C."/>
            <person name="O'Sullivan O."/>
            <person name="Ritari J."/>
            <person name="Douillard F.P."/>
            <person name="Paul Ross R."/>
            <person name="Yang R."/>
            <person name="Briner A.E."/>
            <person name="Felis G.E."/>
            <person name="de Vos W.M."/>
            <person name="Barrangou R."/>
            <person name="Klaenhammer T.R."/>
            <person name="Caufield P.W."/>
            <person name="Cui Y."/>
            <person name="Zhang H."/>
            <person name="O'Toole P.W."/>
        </authorList>
    </citation>
    <scope>NUCLEOTIDE SEQUENCE [LARGE SCALE GENOMIC DNA]</scope>
    <source>
        <strain evidence="1 2">DSM 12744</strain>
    </source>
</reference>
<sequence>MPYQSLVRNKAIPRDMTALDPLDIATEKAHEQIARGEYDEFADLDAFRKDLYQHHKNEAD</sequence>
<name>A0A0R1MQK3_9LACO</name>
<gene>
    <name evidence="1" type="ORF">FD09_GL001087</name>
</gene>
<comment type="caution">
    <text evidence="1">The sequence shown here is derived from an EMBL/GenBank/DDBJ whole genome shotgun (WGS) entry which is preliminary data.</text>
</comment>
<dbReference type="OrthoDB" id="9808267at2"/>
<dbReference type="AlphaFoldDB" id="A0A0R1MQK3"/>
<protein>
    <submittedName>
        <fullName evidence="1">Uncharacterized protein</fullName>
    </submittedName>
</protein>
<dbReference type="PATRIC" id="fig|1423792.3.peg.1107"/>
<dbReference type="RefSeq" id="WP_057822226.1">
    <property type="nucleotide sequence ID" value="NZ_AZEC01000017.1"/>
</dbReference>
<keyword evidence="2" id="KW-1185">Reference proteome</keyword>
<accession>A0A0R1MQK3</accession>